<evidence type="ECO:0000256" key="7">
    <source>
        <dbReference type="SAM" id="Phobius"/>
    </source>
</evidence>
<dbReference type="PANTHER" id="PTHR22911">
    <property type="entry name" value="ACYL-MALONYL CONDENSING ENZYME-RELATED"/>
    <property type="match status" value="1"/>
</dbReference>
<feature type="transmembrane region" description="Helical" evidence="7">
    <location>
        <begin position="265"/>
        <end position="288"/>
    </location>
</feature>
<dbReference type="SUPFAM" id="SSF56235">
    <property type="entry name" value="N-terminal nucleophile aminohydrolases (Ntn hydrolases)"/>
    <property type="match status" value="1"/>
</dbReference>
<evidence type="ECO:0000259" key="8">
    <source>
        <dbReference type="Pfam" id="PF00892"/>
    </source>
</evidence>
<dbReference type="PANTHER" id="PTHR22911:SF6">
    <property type="entry name" value="SOLUTE CARRIER FAMILY 35 MEMBER G1"/>
    <property type="match status" value="1"/>
</dbReference>
<gene>
    <name evidence="9" type="ORF">QBZ16_000589</name>
</gene>
<dbReference type="AlphaFoldDB" id="A0AAD9IP76"/>
<organism evidence="9 10">
    <name type="scientific">Prototheca wickerhamii</name>
    <dbReference type="NCBI Taxonomy" id="3111"/>
    <lineage>
        <taxon>Eukaryota</taxon>
        <taxon>Viridiplantae</taxon>
        <taxon>Chlorophyta</taxon>
        <taxon>core chlorophytes</taxon>
        <taxon>Trebouxiophyceae</taxon>
        <taxon>Chlorellales</taxon>
        <taxon>Chlorellaceae</taxon>
        <taxon>Prototheca</taxon>
    </lineage>
</organism>
<dbReference type="SUPFAM" id="SSF103481">
    <property type="entry name" value="Multidrug resistance efflux transporter EmrE"/>
    <property type="match status" value="1"/>
</dbReference>
<dbReference type="InterPro" id="IPR037185">
    <property type="entry name" value="EmrE-like"/>
</dbReference>
<keyword evidence="4 7" id="KW-1133">Transmembrane helix</keyword>
<feature type="transmembrane region" description="Helical" evidence="7">
    <location>
        <begin position="182"/>
        <end position="205"/>
    </location>
</feature>
<dbReference type="Gene3D" id="3.60.20.30">
    <property type="entry name" value="(Glycosyl)asparaginase"/>
    <property type="match status" value="1"/>
</dbReference>
<dbReference type="Proteomes" id="UP001255856">
    <property type="component" value="Unassembled WGS sequence"/>
</dbReference>
<dbReference type="InterPro" id="IPR029055">
    <property type="entry name" value="Ntn_hydrolases_N"/>
</dbReference>
<dbReference type="EMBL" id="JASFZW010000001">
    <property type="protein sequence ID" value="KAK2080735.1"/>
    <property type="molecule type" value="Genomic_DNA"/>
</dbReference>
<evidence type="ECO:0000256" key="1">
    <source>
        <dbReference type="ARBA" id="ARBA00004141"/>
    </source>
</evidence>
<feature type="transmembrane region" description="Helical" evidence="7">
    <location>
        <begin position="121"/>
        <end position="144"/>
    </location>
</feature>
<reference evidence="9" key="1">
    <citation type="submission" date="2021-01" db="EMBL/GenBank/DDBJ databases">
        <authorList>
            <person name="Eckstrom K.M.E."/>
        </authorList>
    </citation>
    <scope>NUCLEOTIDE SEQUENCE</scope>
    <source>
        <strain evidence="9">UVCC 0001</strain>
    </source>
</reference>
<proteinExistence type="inferred from homology"/>
<comment type="subcellular location">
    <subcellularLocation>
        <location evidence="1">Membrane</location>
        <topology evidence="1">Multi-pass membrane protein</topology>
    </subcellularLocation>
</comment>
<dbReference type="Pfam" id="PF00892">
    <property type="entry name" value="EamA"/>
    <property type="match status" value="1"/>
</dbReference>
<feature type="region of interest" description="Disordered" evidence="6">
    <location>
        <begin position="402"/>
        <end position="440"/>
    </location>
</feature>
<feature type="transmembrane region" description="Helical" evidence="7">
    <location>
        <begin position="237"/>
        <end position="259"/>
    </location>
</feature>
<accession>A0AAD9IP76</accession>
<dbReference type="GO" id="GO:0016020">
    <property type="term" value="C:membrane"/>
    <property type="evidence" value="ECO:0007669"/>
    <property type="project" value="UniProtKB-SubCell"/>
</dbReference>
<evidence type="ECO:0000256" key="6">
    <source>
        <dbReference type="SAM" id="MobiDB-lite"/>
    </source>
</evidence>
<keyword evidence="10" id="KW-1185">Reference proteome</keyword>
<comment type="caution">
    <text evidence="9">The sequence shown here is derived from an EMBL/GenBank/DDBJ whole genome shotgun (WGS) entry which is preliminary data.</text>
</comment>
<comment type="similarity">
    <text evidence="2">Belongs to the drug/metabolite transporter (DMT) superfamily. Plant drug/metabolite exporter (P-DME) (TC 2.A.7.4) family.</text>
</comment>
<feature type="transmembrane region" description="Helical" evidence="7">
    <location>
        <begin position="358"/>
        <end position="376"/>
    </location>
</feature>
<feature type="domain" description="EamA" evidence="8">
    <location>
        <begin position="122"/>
        <end position="252"/>
    </location>
</feature>
<evidence type="ECO:0000313" key="10">
    <source>
        <dbReference type="Proteomes" id="UP001255856"/>
    </source>
</evidence>
<feature type="transmembrane region" description="Helical" evidence="7">
    <location>
        <begin position="211"/>
        <end position="230"/>
    </location>
</feature>
<evidence type="ECO:0000256" key="3">
    <source>
        <dbReference type="ARBA" id="ARBA00022692"/>
    </source>
</evidence>
<sequence length="440" mass="47203">MSPPVVESMRLGLSPQEAAEDAVRRIALRAPAYVGAVVAVDRCGRRGAAAFGWNFTYAFQDAASQGVQVEHVTEERTTEVFHYEGLNGGEVRLPKPSSLARLREAGHAAVYRAAGGSRELVGLWLFVVSTLFGTGMSLCAKLLAKRGIPIFEVVLFRSLTLLLFTVPVLVRQGVNPFGNERRWLYVLRGALGFGSVTTLYFAVTLLTMADANVLAFLAPLWAALLSPVLLSEWPSSGLVVALPVSIGGVLLVAQPPWLFGLREEHVSLLGIAVGLTQSLFSALAKMAVRALNSQTESMAAIIFSMGAVSTVLSSAAVTLADQWTLPRTAPVVALLVANGLFGYGNQVTQTAALQRAKAAPAIAMSYLSVIWGLLAGRARLPRRPQFALAPRRRHHLRVQLRRRLLGAPGEEPPARARARARARRQRPRDARGPGTAAGGQ</sequence>
<evidence type="ECO:0000256" key="5">
    <source>
        <dbReference type="ARBA" id="ARBA00023136"/>
    </source>
</evidence>
<feature type="compositionally biased region" description="Basic residues" evidence="6">
    <location>
        <begin position="416"/>
        <end position="426"/>
    </location>
</feature>
<keyword evidence="5 7" id="KW-0472">Membrane</keyword>
<name>A0AAD9IP76_PROWI</name>
<dbReference type="InterPro" id="IPR000620">
    <property type="entry name" value="EamA_dom"/>
</dbReference>
<evidence type="ECO:0000313" key="9">
    <source>
        <dbReference type="EMBL" id="KAK2080735.1"/>
    </source>
</evidence>
<evidence type="ECO:0000256" key="4">
    <source>
        <dbReference type="ARBA" id="ARBA00022989"/>
    </source>
</evidence>
<protein>
    <recommendedName>
        <fullName evidence="8">EamA domain-containing protein</fullName>
    </recommendedName>
</protein>
<keyword evidence="3 7" id="KW-0812">Transmembrane</keyword>
<evidence type="ECO:0000256" key="2">
    <source>
        <dbReference type="ARBA" id="ARBA00007635"/>
    </source>
</evidence>
<feature type="transmembrane region" description="Helical" evidence="7">
    <location>
        <begin position="150"/>
        <end position="170"/>
    </location>
</feature>
<feature type="transmembrane region" description="Helical" evidence="7">
    <location>
        <begin position="300"/>
        <end position="320"/>
    </location>
</feature>